<dbReference type="InterPro" id="IPR011604">
    <property type="entry name" value="PDDEXK-like_dom_sf"/>
</dbReference>
<gene>
    <name evidence="1" type="ORF">A3I24_01235</name>
</gene>
<comment type="caution">
    <text evidence="1">The sequence shown here is derived from an EMBL/GenBank/DDBJ whole genome shotgun (WGS) entry which is preliminary data.</text>
</comment>
<dbReference type="Gene3D" id="3.90.320.10">
    <property type="match status" value="1"/>
</dbReference>
<name>A0A1G1ZTL2_9BACT</name>
<evidence type="ECO:0000313" key="2">
    <source>
        <dbReference type="Proteomes" id="UP000177690"/>
    </source>
</evidence>
<accession>A0A1G1ZTL2</accession>
<proteinExistence type="predicted"/>
<organism evidence="1 2">
    <name type="scientific">Candidatus Harrisonbacteria bacterium RIFCSPLOWO2_02_FULL_41_13b</name>
    <dbReference type="NCBI Taxonomy" id="1798409"/>
    <lineage>
        <taxon>Bacteria</taxon>
        <taxon>Candidatus Harrisoniibacteriota</taxon>
    </lineage>
</organism>
<dbReference type="STRING" id="1798409.A3I24_01235"/>
<sequence length="262" mass="30070">MDYYKTPEDFKEANGYEINGYWYPRVTKIVTIKAKPALYRYYGAASSFAAANAQTQKSAEEGTLIHNTIEKIFLGENQEIDPGILPAITAFKNFLDKNNIQVSQEHIERRILNLEHAYAGTIDSLALIGGKFGVLDIKTSMDFYRDYDLQTSAYMHALTNDPAVPPPQTRWILRVDQIKTCQKCRSTMRPKGGKEKIRKPYPSLPGVKLCADDQSHEWGPLTGVTAIQESPYWKNDFEAFLAAKRLWEWENEYWLKRVGYLK</sequence>
<dbReference type="AlphaFoldDB" id="A0A1G1ZTL2"/>
<dbReference type="EMBL" id="MHJL01000008">
    <property type="protein sequence ID" value="OGY68063.1"/>
    <property type="molecule type" value="Genomic_DNA"/>
</dbReference>
<evidence type="ECO:0000313" key="1">
    <source>
        <dbReference type="EMBL" id="OGY68063.1"/>
    </source>
</evidence>
<reference evidence="1 2" key="1">
    <citation type="journal article" date="2016" name="Nat. Commun.">
        <title>Thousands of microbial genomes shed light on interconnected biogeochemical processes in an aquifer system.</title>
        <authorList>
            <person name="Anantharaman K."/>
            <person name="Brown C.T."/>
            <person name="Hug L.A."/>
            <person name="Sharon I."/>
            <person name="Castelle C.J."/>
            <person name="Probst A.J."/>
            <person name="Thomas B.C."/>
            <person name="Singh A."/>
            <person name="Wilkins M.J."/>
            <person name="Karaoz U."/>
            <person name="Brodie E.L."/>
            <person name="Williams K.H."/>
            <person name="Hubbard S.S."/>
            <person name="Banfield J.F."/>
        </authorList>
    </citation>
    <scope>NUCLEOTIDE SEQUENCE [LARGE SCALE GENOMIC DNA]</scope>
</reference>
<protein>
    <recommendedName>
        <fullName evidence="3">PD-(D/E)XK endonuclease-like domain-containing protein</fullName>
    </recommendedName>
</protein>
<evidence type="ECO:0008006" key="3">
    <source>
        <dbReference type="Google" id="ProtNLM"/>
    </source>
</evidence>
<dbReference type="Proteomes" id="UP000177690">
    <property type="component" value="Unassembled WGS sequence"/>
</dbReference>